<keyword evidence="7 12" id="KW-0560">Oxidoreductase</keyword>
<evidence type="ECO:0000256" key="10">
    <source>
        <dbReference type="ARBA" id="ARBA00034478"/>
    </source>
</evidence>
<dbReference type="SUPFAM" id="SSF51730">
    <property type="entry name" value="FAD-linked oxidoreductase"/>
    <property type="match status" value="1"/>
</dbReference>
<dbReference type="CDD" id="cd00537">
    <property type="entry name" value="MTHFR"/>
    <property type="match status" value="1"/>
</dbReference>
<evidence type="ECO:0000256" key="8">
    <source>
        <dbReference type="ARBA" id="ARBA00023027"/>
    </source>
</evidence>
<comment type="catalytic activity">
    <reaction evidence="11">
        <text>(6S)-5-methyl-5,6,7,8-tetrahydrofolate + NAD(+) = (6R)-5,10-methylene-5,6,7,8-tetrahydrofolate + NADH + H(+)</text>
        <dbReference type="Rhea" id="RHEA:19821"/>
        <dbReference type="ChEBI" id="CHEBI:15378"/>
        <dbReference type="ChEBI" id="CHEBI:15636"/>
        <dbReference type="ChEBI" id="CHEBI:18608"/>
        <dbReference type="ChEBI" id="CHEBI:57540"/>
        <dbReference type="ChEBI" id="CHEBI:57945"/>
        <dbReference type="EC" id="1.5.1.54"/>
    </reaction>
    <physiologicalReaction direction="right-to-left" evidence="11">
        <dbReference type="Rhea" id="RHEA:19823"/>
    </physiologicalReaction>
</comment>
<evidence type="ECO:0000256" key="2">
    <source>
        <dbReference type="ARBA" id="ARBA00004777"/>
    </source>
</evidence>
<keyword evidence="14" id="KW-1185">Reference proteome</keyword>
<evidence type="ECO:0000256" key="3">
    <source>
        <dbReference type="ARBA" id="ARBA00006743"/>
    </source>
</evidence>
<evidence type="ECO:0000256" key="9">
    <source>
        <dbReference type="ARBA" id="ARBA00023167"/>
    </source>
</evidence>
<dbReference type="Proteomes" id="UP000004018">
    <property type="component" value="Unassembled WGS sequence"/>
</dbReference>
<accession>A0ABP2L800</accession>
<evidence type="ECO:0000313" key="13">
    <source>
        <dbReference type="EMBL" id="EGL42468.1"/>
    </source>
</evidence>
<evidence type="ECO:0000256" key="11">
    <source>
        <dbReference type="ARBA" id="ARBA00048628"/>
    </source>
</evidence>
<dbReference type="GO" id="GO:0004489">
    <property type="term" value="F:methylenetetrahydrofolate reductase [NAD(P)H] activity"/>
    <property type="evidence" value="ECO:0007669"/>
    <property type="project" value="UniProtKB-EC"/>
</dbReference>
<dbReference type="InterPro" id="IPR003171">
    <property type="entry name" value="Mehydrof_redctse-like"/>
</dbReference>
<dbReference type="PANTHER" id="PTHR45754:SF3">
    <property type="entry name" value="METHYLENETETRAHYDROFOLATE REDUCTASE (NADPH)"/>
    <property type="match status" value="1"/>
</dbReference>
<keyword evidence="8" id="KW-0520">NAD</keyword>
<keyword evidence="6 12" id="KW-0274">FAD</keyword>
<dbReference type="EMBL" id="AFIJ01000003">
    <property type="protein sequence ID" value="EGL42468.1"/>
    <property type="molecule type" value="Genomic_DNA"/>
</dbReference>
<evidence type="ECO:0000256" key="4">
    <source>
        <dbReference type="ARBA" id="ARBA00022605"/>
    </source>
</evidence>
<comment type="pathway">
    <text evidence="2 12">One-carbon metabolism; tetrahydrofolate interconversion.</text>
</comment>
<dbReference type="Gene3D" id="3.20.20.220">
    <property type="match status" value="1"/>
</dbReference>
<evidence type="ECO:0000256" key="6">
    <source>
        <dbReference type="ARBA" id="ARBA00022827"/>
    </source>
</evidence>
<dbReference type="RefSeq" id="WP_007390325.1">
    <property type="nucleotide sequence ID" value="NZ_AFIJ01000003.1"/>
</dbReference>
<organism evidence="13 14">
    <name type="scientific">Megasphaera lornae</name>
    <dbReference type="NCBI Taxonomy" id="1000568"/>
    <lineage>
        <taxon>Bacteria</taxon>
        <taxon>Bacillati</taxon>
        <taxon>Bacillota</taxon>
        <taxon>Negativicutes</taxon>
        <taxon>Veillonellales</taxon>
        <taxon>Veillonellaceae</taxon>
        <taxon>Megasphaera</taxon>
    </lineage>
</organism>
<sequence>MRTTDLFTQKTVFSLEVFPPKRDMPLESIYPTLQELSRLHPDFISVTCGANGQGGNRTAEVAATIKHTYHCETVAHLPCLYLTEDDVRHTLQELKVHGIENILALRGDETPGKTPIRVFEHAADVIRFIKEEDPSFSILGACYPEGHTEAKTLGADIRYLKQKVDAGADELISQLFFDNELFYRFLERCEIAAINVPIEAGIMPVTNKKQIERMVSLCGATLPVKYQRLLAKYGHSPVAMRDAGIACAVEQIIDLLANGVDGIHVYTMNNPYIAGKIAAAIKNLI</sequence>
<dbReference type="NCBIfam" id="TIGR00676">
    <property type="entry name" value="fadh2"/>
    <property type="match status" value="1"/>
</dbReference>
<evidence type="ECO:0000313" key="14">
    <source>
        <dbReference type="Proteomes" id="UP000004018"/>
    </source>
</evidence>
<comment type="pathway">
    <text evidence="10">Amino-acid biosynthesis; L-methionine biosynthesis via de novo pathway.</text>
</comment>
<dbReference type="EC" id="1.5.1.54" evidence="12"/>
<dbReference type="PANTHER" id="PTHR45754">
    <property type="entry name" value="METHYLENETETRAHYDROFOLATE REDUCTASE"/>
    <property type="match status" value="1"/>
</dbReference>
<keyword evidence="5 12" id="KW-0285">Flavoprotein</keyword>
<evidence type="ECO:0000256" key="7">
    <source>
        <dbReference type="ARBA" id="ARBA00023002"/>
    </source>
</evidence>
<evidence type="ECO:0000256" key="1">
    <source>
        <dbReference type="ARBA" id="ARBA00001974"/>
    </source>
</evidence>
<dbReference type="InterPro" id="IPR004620">
    <property type="entry name" value="MTHF_reductase_bac"/>
</dbReference>
<comment type="caution">
    <text evidence="13">The sequence shown here is derived from an EMBL/GenBank/DDBJ whole genome shotgun (WGS) entry which is preliminary data.</text>
</comment>
<reference evidence="13 14" key="1">
    <citation type="submission" date="2011-04" db="EMBL/GenBank/DDBJ databases">
        <authorList>
            <person name="Harkins D.M."/>
            <person name="Madupu R."/>
            <person name="Durkin A.S."/>
            <person name="Torralba M."/>
            <person name="Methe B."/>
            <person name="Sutton G.G."/>
            <person name="Nelson K.E."/>
        </authorList>
    </citation>
    <scope>NUCLEOTIDE SEQUENCE [LARGE SCALE GENOMIC DNA]</scope>
    <source>
        <strain evidence="13 14">UPII 199-6</strain>
    </source>
</reference>
<proteinExistence type="inferred from homology"/>
<protein>
    <recommendedName>
        <fullName evidence="12">Methylenetetrahydrofolate reductase</fullName>
        <ecNumber evidence="12">1.5.1.54</ecNumber>
    </recommendedName>
</protein>
<comment type="similarity">
    <text evidence="3 12">Belongs to the methylenetetrahydrofolate reductase family.</text>
</comment>
<dbReference type="Pfam" id="PF02219">
    <property type="entry name" value="MTHFR"/>
    <property type="match status" value="1"/>
</dbReference>
<keyword evidence="9" id="KW-0486">Methionine biosynthesis</keyword>
<evidence type="ECO:0000256" key="12">
    <source>
        <dbReference type="RuleBase" id="RU003862"/>
    </source>
</evidence>
<evidence type="ECO:0000256" key="5">
    <source>
        <dbReference type="ARBA" id="ARBA00022630"/>
    </source>
</evidence>
<comment type="cofactor">
    <cofactor evidence="1 12">
        <name>FAD</name>
        <dbReference type="ChEBI" id="CHEBI:57692"/>
    </cofactor>
</comment>
<keyword evidence="4" id="KW-0028">Amino-acid biosynthesis</keyword>
<name>A0ABP2L800_9FIRM</name>
<dbReference type="InterPro" id="IPR029041">
    <property type="entry name" value="FAD-linked_oxidoreductase-like"/>
</dbReference>
<gene>
    <name evidence="13" type="primary">metF</name>
    <name evidence="13" type="ORF">HMPREF1039_1542</name>
</gene>